<accession>A0ABR1Z1N5</accession>
<keyword evidence="3" id="KW-1185">Reference proteome</keyword>
<evidence type="ECO:0000256" key="1">
    <source>
        <dbReference type="SAM" id="MobiDB-lite"/>
    </source>
</evidence>
<evidence type="ECO:0000313" key="2">
    <source>
        <dbReference type="EMBL" id="KAK8246279.1"/>
    </source>
</evidence>
<gene>
    <name evidence="2" type="ORF">HDK90DRAFT_6918</name>
</gene>
<feature type="compositionally biased region" description="Polar residues" evidence="1">
    <location>
        <begin position="1"/>
        <end position="13"/>
    </location>
</feature>
<dbReference type="Proteomes" id="UP001492380">
    <property type="component" value="Unassembled WGS sequence"/>
</dbReference>
<evidence type="ECO:0000313" key="3">
    <source>
        <dbReference type="Proteomes" id="UP001492380"/>
    </source>
</evidence>
<feature type="region of interest" description="Disordered" evidence="1">
    <location>
        <begin position="1"/>
        <end position="72"/>
    </location>
</feature>
<proteinExistence type="predicted"/>
<reference evidence="2 3" key="1">
    <citation type="submission" date="2024-04" db="EMBL/GenBank/DDBJ databases">
        <title>Phyllosticta paracitricarpa is synonymous to the EU quarantine fungus P. citricarpa based on phylogenomic analyses.</title>
        <authorList>
            <consortium name="Lawrence Berkeley National Laboratory"/>
            <person name="Van Ingen-Buijs V.A."/>
            <person name="Van Westerhoven A.C."/>
            <person name="Haridas S."/>
            <person name="Skiadas P."/>
            <person name="Martin F."/>
            <person name="Groenewald J.Z."/>
            <person name="Crous P.W."/>
            <person name="Seidl M.F."/>
        </authorList>
    </citation>
    <scope>NUCLEOTIDE SEQUENCE [LARGE SCALE GENOMIC DNA]</scope>
    <source>
        <strain evidence="2 3">CBS 123374</strain>
    </source>
</reference>
<comment type="caution">
    <text evidence="2">The sequence shown here is derived from an EMBL/GenBank/DDBJ whole genome shotgun (WGS) entry which is preliminary data.</text>
</comment>
<dbReference type="EMBL" id="JBBWRZ010000001">
    <property type="protein sequence ID" value="KAK8246279.1"/>
    <property type="molecule type" value="Genomic_DNA"/>
</dbReference>
<sequence>MSSPDQTNMNPFSRNKLRLKPEAAAGRQASWQQKRRHVRASHLFLPNAASAPQGGGRVEPDQGPGTLPRSPHQSVWLENRQHESLPTESPTHTHSHAGRERIKADMDSVRSASALFNKQHLQGKEVPFHHHHHHERELWYLCRRPSQPTSQFNPSIHPISKSMVSFEEGDFPVLSLSSNDEEKKKKKRLLLLAPLTPLALSKKISKQTA</sequence>
<protein>
    <submittedName>
        <fullName evidence="2">Uncharacterized protein</fullName>
    </submittedName>
</protein>
<name>A0ABR1Z1N5_9PEZI</name>
<feature type="region of interest" description="Disordered" evidence="1">
    <location>
        <begin position="81"/>
        <end position="100"/>
    </location>
</feature>
<organism evidence="2 3">
    <name type="scientific">Phyllosticta capitalensis</name>
    <dbReference type="NCBI Taxonomy" id="121624"/>
    <lineage>
        <taxon>Eukaryota</taxon>
        <taxon>Fungi</taxon>
        <taxon>Dikarya</taxon>
        <taxon>Ascomycota</taxon>
        <taxon>Pezizomycotina</taxon>
        <taxon>Dothideomycetes</taxon>
        <taxon>Dothideomycetes incertae sedis</taxon>
        <taxon>Botryosphaeriales</taxon>
        <taxon>Phyllostictaceae</taxon>
        <taxon>Phyllosticta</taxon>
    </lineage>
</organism>